<evidence type="ECO:0000313" key="3">
    <source>
        <dbReference type="Proteomes" id="UP000185192"/>
    </source>
</evidence>
<dbReference type="AlphaFoldDB" id="A0A1N6CMM2"/>
<keyword evidence="3" id="KW-1185">Reference proteome</keyword>
<evidence type="ECO:0000313" key="2">
    <source>
        <dbReference type="EMBL" id="SIN59858.1"/>
    </source>
</evidence>
<protein>
    <recommendedName>
        <fullName evidence="4">DUF4281 domain-containing protein</fullName>
    </recommendedName>
</protein>
<dbReference type="Pfam" id="PF14108">
    <property type="entry name" value="ABA4-like"/>
    <property type="match status" value="1"/>
</dbReference>
<keyword evidence="1" id="KW-1133">Transmembrane helix</keyword>
<gene>
    <name evidence="2" type="ORF">SAMN02745824_0395</name>
</gene>
<reference evidence="3" key="1">
    <citation type="submission" date="2016-11" db="EMBL/GenBank/DDBJ databases">
        <authorList>
            <person name="Varghese N."/>
            <person name="Submissions S."/>
        </authorList>
    </citation>
    <scope>NUCLEOTIDE SEQUENCE [LARGE SCALE GENOMIC DNA]</scope>
    <source>
        <strain evidence="3">DSM 22363</strain>
    </source>
</reference>
<proteinExistence type="predicted"/>
<name>A0A1N6CMM2_9SPHN</name>
<dbReference type="OrthoDB" id="345237at2"/>
<dbReference type="RefSeq" id="WP_074203474.1">
    <property type="nucleotide sequence ID" value="NZ_FSQW01000001.1"/>
</dbReference>
<sequence length="152" mass="16730">MNWDLIFSITNSWALLMWLILAFAPRREIIMKSVFYGGAGLLSLTYAVIIIPLMTGMIDGGSGGTPDFSTLQGVQQLLSSDGGATIGWIHYLAFDLFVGIWVAQNADRYGFSRLVQIPVLFFTLMLGPFGLTLYLLLRATRHNVVADAVVPQ</sequence>
<dbReference type="EMBL" id="FSQW01000001">
    <property type="protein sequence ID" value="SIN59858.1"/>
    <property type="molecule type" value="Genomic_DNA"/>
</dbReference>
<feature type="transmembrane region" description="Helical" evidence="1">
    <location>
        <begin position="6"/>
        <end position="24"/>
    </location>
</feature>
<keyword evidence="1" id="KW-0812">Transmembrane</keyword>
<evidence type="ECO:0008006" key="4">
    <source>
        <dbReference type="Google" id="ProtNLM"/>
    </source>
</evidence>
<accession>A0A1N6CMM2</accession>
<feature type="transmembrane region" description="Helical" evidence="1">
    <location>
        <begin position="36"/>
        <end position="58"/>
    </location>
</feature>
<organism evidence="2 3">
    <name type="scientific">Parasphingorhabdus marina DSM 22363</name>
    <dbReference type="NCBI Taxonomy" id="1123272"/>
    <lineage>
        <taxon>Bacteria</taxon>
        <taxon>Pseudomonadati</taxon>
        <taxon>Pseudomonadota</taxon>
        <taxon>Alphaproteobacteria</taxon>
        <taxon>Sphingomonadales</taxon>
        <taxon>Sphingomonadaceae</taxon>
        <taxon>Parasphingorhabdus</taxon>
    </lineage>
</organism>
<dbReference type="InterPro" id="IPR025461">
    <property type="entry name" value="ABA4-like"/>
</dbReference>
<keyword evidence="1" id="KW-0472">Membrane</keyword>
<dbReference type="Proteomes" id="UP000185192">
    <property type="component" value="Unassembled WGS sequence"/>
</dbReference>
<evidence type="ECO:0000256" key="1">
    <source>
        <dbReference type="SAM" id="Phobius"/>
    </source>
</evidence>
<dbReference type="STRING" id="1123272.SAMN02745824_0395"/>
<feature type="transmembrane region" description="Helical" evidence="1">
    <location>
        <begin position="115"/>
        <end position="137"/>
    </location>
</feature>